<comment type="caution">
    <text evidence="2">The sequence shown here is derived from an EMBL/GenBank/DDBJ whole genome shotgun (WGS) entry which is preliminary data.</text>
</comment>
<keyword evidence="1" id="KW-0472">Membrane</keyword>
<keyword evidence="3" id="KW-1185">Reference proteome</keyword>
<evidence type="ECO:0000256" key="1">
    <source>
        <dbReference type="SAM" id="Phobius"/>
    </source>
</evidence>
<proteinExistence type="predicted"/>
<organism evidence="2 3">
    <name type="scientific">Paenibacillus vulneris</name>
    <dbReference type="NCBI Taxonomy" id="1133364"/>
    <lineage>
        <taxon>Bacteria</taxon>
        <taxon>Bacillati</taxon>
        <taxon>Bacillota</taxon>
        <taxon>Bacilli</taxon>
        <taxon>Bacillales</taxon>
        <taxon>Paenibacillaceae</taxon>
        <taxon>Paenibacillus</taxon>
    </lineage>
</organism>
<feature type="transmembrane region" description="Helical" evidence="1">
    <location>
        <begin position="12"/>
        <end position="32"/>
    </location>
</feature>
<reference evidence="3" key="1">
    <citation type="journal article" date="2019" name="Int. J. Syst. Evol. Microbiol.">
        <title>The Global Catalogue of Microorganisms (GCM) 10K type strain sequencing project: providing services to taxonomists for standard genome sequencing and annotation.</title>
        <authorList>
            <consortium name="The Broad Institute Genomics Platform"/>
            <consortium name="The Broad Institute Genome Sequencing Center for Infectious Disease"/>
            <person name="Wu L."/>
            <person name="Ma J."/>
        </authorList>
    </citation>
    <scope>NUCLEOTIDE SEQUENCE [LARGE SCALE GENOMIC DNA]</scope>
    <source>
        <strain evidence="3">CCUG 53270</strain>
    </source>
</reference>
<name>A0ABW3UN97_9BACL</name>
<dbReference type="RefSeq" id="WP_345592174.1">
    <property type="nucleotide sequence ID" value="NZ_BAABJG010000029.1"/>
</dbReference>
<accession>A0ABW3UN97</accession>
<dbReference type="Proteomes" id="UP001597180">
    <property type="component" value="Unassembled WGS sequence"/>
</dbReference>
<keyword evidence="1" id="KW-0812">Transmembrane</keyword>
<sequence length="326" mass="37017">MNREHFIRICKGVLLGCSIIFLTGTSYLFPLVGSGEVTAVGIAGGLPSAEKPEPFNITNPKEKAVIFKITEWLNQSEAVDGPIHFGRHGYPNVLEFKLTNNRMVMVEPAYRCKKQRQPDGSLLRQCNPVKGEIIVTTPNYKRVRYKSPLLYHWLQEGWTREERRNPNQPVGPLIEKDLEENRSFARQLGTEVQVAAHEGKLPGFAGSYIDTEAGQLFVGLIDGYEDTRQGIIRMAAHPELLQFFDAQFTEEELKAQMTRLNAELPSLQKKGFQVHDYGISIRLNRLEVNVPEGNEKTLRLLTQVIAPEYLKINVTKPWKYMTGNHL</sequence>
<evidence type="ECO:0000313" key="3">
    <source>
        <dbReference type="Proteomes" id="UP001597180"/>
    </source>
</evidence>
<dbReference type="EMBL" id="JBHTLU010000014">
    <property type="protein sequence ID" value="MFD1221080.1"/>
    <property type="molecule type" value="Genomic_DNA"/>
</dbReference>
<protein>
    <submittedName>
        <fullName evidence="2">Uncharacterized protein</fullName>
    </submittedName>
</protein>
<gene>
    <name evidence="2" type="ORF">ACFQ4B_13220</name>
</gene>
<keyword evidence="1" id="KW-1133">Transmembrane helix</keyword>
<evidence type="ECO:0000313" key="2">
    <source>
        <dbReference type="EMBL" id="MFD1221080.1"/>
    </source>
</evidence>